<dbReference type="EMBL" id="CP108085">
    <property type="protein sequence ID" value="WUP74978.1"/>
    <property type="molecule type" value="Genomic_DNA"/>
</dbReference>
<name>A0ABZ1SS16_9ACTN</name>
<feature type="transmembrane region" description="Helical" evidence="1">
    <location>
        <begin position="12"/>
        <end position="37"/>
    </location>
</feature>
<keyword evidence="1" id="KW-0472">Membrane</keyword>
<keyword evidence="3" id="KW-1185">Reference proteome</keyword>
<gene>
    <name evidence="2" type="ORF">OG913_37445</name>
</gene>
<keyword evidence="1" id="KW-0812">Transmembrane</keyword>
<dbReference type="Proteomes" id="UP001432011">
    <property type="component" value="Chromosome"/>
</dbReference>
<evidence type="ECO:0000256" key="1">
    <source>
        <dbReference type="SAM" id="Phobius"/>
    </source>
</evidence>
<organism evidence="2 3">
    <name type="scientific">Microbispora hainanensis</name>
    <dbReference type="NCBI Taxonomy" id="568844"/>
    <lineage>
        <taxon>Bacteria</taxon>
        <taxon>Bacillati</taxon>
        <taxon>Actinomycetota</taxon>
        <taxon>Actinomycetes</taxon>
        <taxon>Streptosporangiales</taxon>
        <taxon>Streptosporangiaceae</taxon>
        <taxon>Microbispora</taxon>
    </lineage>
</organism>
<evidence type="ECO:0000313" key="3">
    <source>
        <dbReference type="Proteomes" id="UP001432011"/>
    </source>
</evidence>
<reference evidence="2" key="1">
    <citation type="submission" date="2022-10" db="EMBL/GenBank/DDBJ databases">
        <title>The complete genomes of actinobacterial strains from the NBC collection.</title>
        <authorList>
            <person name="Joergensen T.S."/>
            <person name="Alvarez Arevalo M."/>
            <person name="Sterndorff E.B."/>
            <person name="Faurdal D."/>
            <person name="Vuksanovic O."/>
            <person name="Mourched A.-S."/>
            <person name="Charusanti P."/>
            <person name="Shaw S."/>
            <person name="Blin K."/>
            <person name="Weber T."/>
        </authorList>
    </citation>
    <scope>NUCLEOTIDE SEQUENCE</scope>
    <source>
        <strain evidence="2">NBC_00254</strain>
    </source>
</reference>
<sequence>MAVAAEAVAAEAVAAEAALVTGIGAVLGLVVAVPALLGMRAGLAQKAGAAVPLVVVPWPAIAAVVAACLVLARRSEHDFHTKTIRHIWKSICQAVYQRKWLIRQRRRRSFALFSQGFPFDTFRSRRSRISLIKIFS</sequence>
<dbReference type="RefSeq" id="WP_328709381.1">
    <property type="nucleotide sequence ID" value="NZ_CP108085.1"/>
</dbReference>
<keyword evidence="1" id="KW-1133">Transmembrane helix</keyword>
<feature type="transmembrane region" description="Helical" evidence="1">
    <location>
        <begin position="49"/>
        <end position="72"/>
    </location>
</feature>
<accession>A0ABZ1SS16</accession>
<proteinExistence type="predicted"/>
<evidence type="ECO:0000313" key="2">
    <source>
        <dbReference type="EMBL" id="WUP74978.1"/>
    </source>
</evidence>
<protein>
    <submittedName>
        <fullName evidence="2">Uncharacterized protein</fullName>
    </submittedName>
</protein>